<keyword evidence="2" id="KW-1185">Reference proteome</keyword>
<gene>
    <name evidence="1" type="ORF">RLT85_09825</name>
</gene>
<evidence type="ECO:0000313" key="1">
    <source>
        <dbReference type="EMBL" id="MDT0294933.1"/>
    </source>
</evidence>
<reference evidence="2" key="1">
    <citation type="submission" date="2023-07" db="EMBL/GenBank/DDBJ databases">
        <title>Isolating and identifying novel microbial strains from the Mariana Trench.</title>
        <authorList>
            <person name="Fu H."/>
        </authorList>
    </citation>
    <scope>NUCLEOTIDE SEQUENCE [LARGE SCALE GENOMIC DNA]</scope>
    <source>
        <strain evidence="2">T-y2</strain>
    </source>
</reference>
<dbReference type="EMBL" id="JAVRBG010000009">
    <property type="protein sequence ID" value="MDT0294933.1"/>
    <property type="molecule type" value="Genomic_DNA"/>
</dbReference>
<proteinExistence type="predicted"/>
<dbReference type="Proteomes" id="UP001182991">
    <property type="component" value="Unassembled WGS sequence"/>
</dbReference>
<comment type="caution">
    <text evidence="1">The sequence shown here is derived from an EMBL/GenBank/DDBJ whole genome shotgun (WGS) entry which is preliminary data.</text>
</comment>
<sequence length="154" mass="18616">MNKFPKRHEALEPVSEEHYKVLFFGWKISEGLRNGVETARIKAYADWFKKNYLEPHFEIEQKYVFPILGLNNVRVKRALANHRRLMRLFNETEEVNKALNRIEEEVGRYIRFEERVLYNEIEAAASKEQLREIEIQHQKIDFSDQAWKDEFWAS</sequence>
<evidence type="ECO:0000313" key="2">
    <source>
        <dbReference type="Proteomes" id="UP001182991"/>
    </source>
</evidence>
<organism evidence="1 2">
    <name type="scientific">Mesonia ostreae</name>
    <dbReference type="NCBI Taxonomy" id="861110"/>
    <lineage>
        <taxon>Bacteria</taxon>
        <taxon>Pseudomonadati</taxon>
        <taxon>Bacteroidota</taxon>
        <taxon>Flavobacteriia</taxon>
        <taxon>Flavobacteriales</taxon>
        <taxon>Flavobacteriaceae</taxon>
        <taxon>Mesonia</taxon>
    </lineage>
</organism>
<protein>
    <submittedName>
        <fullName evidence="1">Hemerythrin domain-containing protein</fullName>
    </submittedName>
</protein>
<name>A0ABU2KJN3_9FLAO</name>
<accession>A0ABU2KJN3</accession>
<dbReference type="RefSeq" id="WP_311401863.1">
    <property type="nucleotide sequence ID" value="NZ_JAVRBG010000009.1"/>
</dbReference>